<proteinExistence type="inferred from homology"/>
<keyword evidence="5 10" id="KW-0658">Purine biosynthesis</keyword>
<evidence type="ECO:0000313" key="13">
    <source>
        <dbReference type="EMBL" id="MFC0317601.1"/>
    </source>
</evidence>
<dbReference type="Gene3D" id="3.30.1490.20">
    <property type="entry name" value="ATP-grasp fold, A domain"/>
    <property type="match status" value="1"/>
</dbReference>
<evidence type="ECO:0000256" key="3">
    <source>
        <dbReference type="ARBA" id="ARBA00022598"/>
    </source>
</evidence>
<protein>
    <recommendedName>
        <fullName evidence="2 10">Phosphoribosylamine--glycine ligase</fullName>
        <ecNumber evidence="2 10">6.3.4.13</ecNumber>
    </recommendedName>
    <alternativeName>
        <fullName evidence="10">GARS</fullName>
    </alternativeName>
    <alternativeName>
        <fullName evidence="8 10">Glycinamide ribonucleotide synthetase</fullName>
    </alternativeName>
    <alternativeName>
        <fullName evidence="9 10">Phosphoribosylglycinamide synthetase</fullName>
    </alternativeName>
</protein>
<dbReference type="InterPro" id="IPR011054">
    <property type="entry name" value="Rudment_hybrid_motif"/>
</dbReference>
<dbReference type="PANTHER" id="PTHR43472:SF1">
    <property type="entry name" value="PHOSPHORIBOSYLAMINE--GLYCINE LIGASE, CHLOROPLASTIC"/>
    <property type="match status" value="1"/>
</dbReference>
<dbReference type="Gene3D" id="3.30.470.20">
    <property type="entry name" value="ATP-grasp fold, B domain"/>
    <property type="match status" value="1"/>
</dbReference>
<sequence length="426" mass="46004">MNILLIGSGGRESAFAYKIAQSPLTSQLFIAPGNAGTGAYGKNVDIKVTDFASLGTFALENDIHLVVVGPEEPLVKGIHDYFLQDAQLSNIPVIGPTADGAQLEGSKDFSKQFMQRHAIPTAASRSFTKETLEEGLQYLETRKLPIVLKADGLAAGKGVLICADLIEAKTELRAMLADAKFGEASNKVVVEDFLKGIELSVFVLTDGKDYKVLPAAKDYKRIGEGDTGLNTGGMGSVSPVPFADEAFLLKVEKDIIKPTIEGLRKDNIPYKGFIFIGLMNDDGNPYVVEYNVRMGDPETESVLIRIESDFVDLLMGVAEENLATKSFKVSEKTAATVMLVSGGYPGKYENGKIISGLENVKESLLFHAGTTLVNEEVKTAGGRVIAVTALKDNLLEALQQATADAGRIYFEGKNFRRDIGFDLINY</sequence>
<dbReference type="SUPFAM" id="SSF52440">
    <property type="entry name" value="PreATP-grasp domain"/>
    <property type="match status" value="1"/>
</dbReference>
<dbReference type="InterPro" id="IPR000115">
    <property type="entry name" value="PRibGlycinamide_synth"/>
</dbReference>
<evidence type="ECO:0000256" key="8">
    <source>
        <dbReference type="ARBA" id="ARBA00042242"/>
    </source>
</evidence>
<dbReference type="SMART" id="SM01209">
    <property type="entry name" value="GARS_A"/>
    <property type="match status" value="1"/>
</dbReference>
<dbReference type="HAMAP" id="MF_00138">
    <property type="entry name" value="GARS"/>
    <property type="match status" value="1"/>
</dbReference>
<dbReference type="Pfam" id="PF02844">
    <property type="entry name" value="GARS_N"/>
    <property type="match status" value="1"/>
</dbReference>
<dbReference type="GO" id="GO:0004637">
    <property type="term" value="F:phosphoribosylamine-glycine ligase activity"/>
    <property type="evidence" value="ECO:0007669"/>
    <property type="project" value="UniProtKB-EC"/>
</dbReference>
<feature type="domain" description="ATP-grasp" evidence="12">
    <location>
        <begin position="111"/>
        <end position="319"/>
    </location>
</feature>
<dbReference type="InterPro" id="IPR016185">
    <property type="entry name" value="PreATP-grasp_dom_sf"/>
</dbReference>
<dbReference type="SMART" id="SM01210">
    <property type="entry name" value="GARS_C"/>
    <property type="match status" value="1"/>
</dbReference>
<evidence type="ECO:0000256" key="5">
    <source>
        <dbReference type="ARBA" id="ARBA00022755"/>
    </source>
</evidence>
<evidence type="ECO:0000259" key="12">
    <source>
        <dbReference type="PROSITE" id="PS50975"/>
    </source>
</evidence>
<dbReference type="Pfam" id="PF02843">
    <property type="entry name" value="GARS_C"/>
    <property type="match status" value="1"/>
</dbReference>
<dbReference type="InterPro" id="IPR020562">
    <property type="entry name" value="PRibGlycinamide_synth_N"/>
</dbReference>
<dbReference type="EMBL" id="JBHLWO010000001">
    <property type="protein sequence ID" value="MFC0317601.1"/>
    <property type="molecule type" value="Genomic_DNA"/>
</dbReference>
<evidence type="ECO:0000313" key="14">
    <source>
        <dbReference type="Proteomes" id="UP001589774"/>
    </source>
</evidence>
<dbReference type="NCBIfam" id="TIGR00877">
    <property type="entry name" value="purD"/>
    <property type="match status" value="1"/>
</dbReference>
<dbReference type="Gene3D" id="3.40.50.20">
    <property type="match status" value="1"/>
</dbReference>
<reference evidence="13 14" key="1">
    <citation type="submission" date="2024-09" db="EMBL/GenBank/DDBJ databases">
        <authorList>
            <person name="Sun Q."/>
            <person name="Mori K."/>
        </authorList>
    </citation>
    <scope>NUCLEOTIDE SEQUENCE [LARGE SCALE GENOMIC DNA]</scope>
    <source>
        <strain evidence="13 14">CCM 7765</strain>
    </source>
</reference>
<evidence type="ECO:0000256" key="2">
    <source>
        <dbReference type="ARBA" id="ARBA00013255"/>
    </source>
</evidence>
<keyword evidence="6 11" id="KW-0067">ATP-binding</keyword>
<comment type="similarity">
    <text evidence="7 10">Belongs to the GARS family.</text>
</comment>
<evidence type="ECO:0000256" key="4">
    <source>
        <dbReference type="ARBA" id="ARBA00022741"/>
    </source>
</evidence>
<dbReference type="InterPro" id="IPR013815">
    <property type="entry name" value="ATP_grasp_subdomain_1"/>
</dbReference>
<keyword evidence="3 10" id="KW-0436">Ligase</keyword>
<dbReference type="PROSITE" id="PS50975">
    <property type="entry name" value="ATP_GRASP"/>
    <property type="match status" value="1"/>
</dbReference>
<comment type="caution">
    <text evidence="13">The sequence shown here is derived from an EMBL/GenBank/DDBJ whole genome shotgun (WGS) entry which is preliminary data.</text>
</comment>
<dbReference type="InterPro" id="IPR020560">
    <property type="entry name" value="PRibGlycinamide_synth_C-dom"/>
</dbReference>
<organism evidence="13 14">
    <name type="scientific">Olivibacter oleidegradans</name>
    <dbReference type="NCBI Taxonomy" id="760123"/>
    <lineage>
        <taxon>Bacteria</taxon>
        <taxon>Pseudomonadati</taxon>
        <taxon>Bacteroidota</taxon>
        <taxon>Sphingobacteriia</taxon>
        <taxon>Sphingobacteriales</taxon>
        <taxon>Sphingobacteriaceae</taxon>
        <taxon>Olivibacter</taxon>
    </lineage>
</organism>
<keyword evidence="14" id="KW-1185">Reference proteome</keyword>
<dbReference type="InterPro" id="IPR011761">
    <property type="entry name" value="ATP-grasp"/>
</dbReference>
<evidence type="ECO:0000256" key="6">
    <source>
        <dbReference type="ARBA" id="ARBA00022840"/>
    </source>
</evidence>
<dbReference type="SUPFAM" id="SSF56059">
    <property type="entry name" value="Glutathione synthetase ATP-binding domain-like"/>
    <property type="match status" value="1"/>
</dbReference>
<evidence type="ECO:0000256" key="10">
    <source>
        <dbReference type="HAMAP-Rule" id="MF_00138"/>
    </source>
</evidence>
<evidence type="ECO:0000256" key="9">
    <source>
        <dbReference type="ARBA" id="ARBA00042864"/>
    </source>
</evidence>
<dbReference type="InterPro" id="IPR020561">
    <property type="entry name" value="PRibGlycinamid_synth_ATP-grasp"/>
</dbReference>
<gene>
    <name evidence="10 13" type="primary">purD</name>
    <name evidence="13" type="ORF">ACFFI0_04750</name>
</gene>
<name>A0ABV6HFD1_9SPHI</name>
<dbReference type="Proteomes" id="UP001589774">
    <property type="component" value="Unassembled WGS sequence"/>
</dbReference>
<dbReference type="RefSeq" id="WP_130854523.1">
    <property type="nucleotide sequence ID" value="NZ_JBHLWO010000001.1"/>
</dbReference>
<keyword evidence="4 11" id="KW-0547">Nucleotide-binding</keyword>
<comment type="catalytic activity">
    <reaction evidence="10">
        <text>5-phospho-beta-D-ribosylamine + glycine + ATP = N(1)-(5-phospho-beta-D-ribosyl)glycinamide + ADP + phosphate + H(+)</text>
        <dbReference type="Rhea" id="RHEA:17453"/>
        <dbReference type="ChEBI" id="CHEBI:15378"/>
        <dbReference type="ChEBI" id="CHEBI:30616"/>
        <dbReference type="ChEBI" id="CHEBI:43474"/>
        <dbReference type="ChEBI" id="CHEBI:57305"/>
        <dbReference type="ChEBI" id="CHEBI:58681"/>
        <dbReference type="ChEBI" id="CHEBI:143788"/>
        <dbReference type="ChEBI" id="CHEBI:456216"/>
        <dbReference type="EC" id="6.3.4.13"/>
    </reaction>
</comment>
<dbReference type="SUPFAM" id="SSF51246">
    <property type="entry name" value="Rudiment single hybrid motif"/>
    <property type="match status" value="1"/>
</dbReference>
<evidence type="ECO:0000256" key="1">
    <source>
        <dbReference type="ARBA" id="ARBA00005174"/>
    </source>
</evidence>
<comment type="pathway">
    <text evidence="1 10">Purine metabolism; IMP biosynthesis via de novo pathway; N(1)-(5-phospho-D-ribosyl)glycinamide from 5-phospho-alpha-D-ribose 1-diphosphate: step 2/2.</text>
</comment>
<evidence type="ECO:0000256" key="11">
    <source>
        <dbReference type="PROSITE-ProRule" id="PRU00409"/>
    </source>
</evidence>
<accession>A0ABV6HFD1</accession>
<dbReference type="PANTHER" id="PTHR43472">
    <property type="entry name" value="PHOSPHORIBOSYLAMINE--GLYCINE LIGASE"/>
    <property type="match status" value="1"/>
</dbReference>
<dbReference type="Pfam" id="PF01071">
    <property type="entry name" value="GARS_A"/>
    <property type="match status" value="1"/>
</dbReference>
<dbReference type="Gene3D" id="3.90.600.10">
    <property type="entry name" value="Phosphoribosylglycinamide synthetase, C-terminal domain"/>
    <property type="match status" value="1"/>
</dbReference>
<dbReference type="InterPro" id="IPR037123">
    <property type="entry name" value="PRibGlycinamide_synth_C_sf"/>
</dbReference>
<dbReference type="EC" id="6.3.4.13" evidence="2 10"/>
<evidence type="ECO:0000256" key="7">
    <source>
        <dbReference type="ARBA" id="ARBA00038345"/>
    </source>
</evidence>